<dbReference type="NCBIfam" id="NF002497">
    <property type="entry name" value="PRK01827.1-3"/>
    <property type="match status" value="1"/>
</dbReference>
<dbReference type="PANTHER" id="PTHR11548:SF9">
    <property type="entry name" value="THYMIDYLATE SYNTHASE"/>
    <property type="match status" value="1"/>
</dbReference>
<evidence type="ECO:0000256" key="1">
    <source>
        <dbReference type="ARBA" id="ARBA00011947"/>
    </source>
</evidence>
<proteinExistence type="inferred from homology"/>
<dbReference type="PRINTS" id="PR00108">
    <property type="entry name" value="THYMDSNTHASE"/>
</dbReference>
<dbReference type="Pfam" id="PF00303">
    <property type="entry name" value="Thymidylat_synt"/>
    <property type="match status" value="1"/>
</dbReference>
<accession>A0A1F6WQK6</accession>
<keyword evidence="2" id="KW-0489">Methyltransferase</keyword>
<keyword evidence="4" id="KW-0545">Nucleotide biosynthesis</keyword>
<dbReference type="GO" id="GO:0032259">
    <property type="term" value="P:methylation"/>
    <property type="evidence" value="ECO:0007669"/>
    <property type="project" value="UniProtKB-KW"/>
</dbReference>
<organism evidence="7 8">
    <name type="scientific">Candidatus Nomurabacteria bacterium RIFCSPLOWO2_01_FULL_36_10b</name>
    <dbReference type="NCBI Taxonomy" id="1801766"/>
    <lineage>
        <taxon>Bacteria</taxon>
        <taxon>Candidatus Nomuraibacteriota</taxon>
    </lineage>
</organism>
<evidence type="ECO:0000259" key="6">
    <source>
        <dbReference type="Pfam" id="PF00303"/>
    </source>
</evidence>
<evidence type="ECO:0000256" key="4">
    <source>
        <dbReference type="ARBA" id="ARBA00022727"/>
    </source>
</evidence>
<protein>
    <recommendedName>
        <fullName evidence="1 5">Thymidylate synthase</fullName>
        <ecNumber evidence="1 5">2.1.1.45</ecNumber>
    </recommendedName>
</protein>
<dbReference type="GO" id="GO:0005829">
    <property type="term" value="C:cytosol"/>
    <property type="evidence" value="ECO:0007669"/>
    <property type="project" value="TreeGrafter"/>
</dbReference>
<dbReference type="SUPFAM" id="SSF55831">
    <property type="entry name" value="Thymidylate synthase/dCMP hydroxymethylase"/>
    <property type="match status" value="1"/>
</dbReference>
<dbReference type="Gene3D" id="3.30.572.10">
    <property type="entry name" value="Thymidylate synthase/dCMP hydroxymethylase domain"/>
    <property type="match status" value="1"/>
</dbReference>
<dbReference type="GO" id="GO:0006231">
    <property type="term" value="P:dTMP biosynthetic process"/>
    <property type="evidence" value="ECO:0007669"/>
    <property type="project" value="InterPro"/>
</dbReference>
<dbReference type="STRING" id="1801766.A2997_01885"/>
<reference evidence="7 8" key="1">
    <citation type="journal article" date="2016" name="Nat. Commun.">
        <title>Thousands of microbial genomes shed light on interconnected biogeochemical processes in an aquifer system.</title>
        <authorList>
            <person name="Anantharaman K."/>
            <person name="Brown C.T."/>
            <person name="Hug L.A."/>
            <person name="Sharon I."/>
            <person name="Castelle C.J."/>
            <person name="Probst A.J."/>
            <person name="Thomas B.C."/>
            <person name="Singh A."/>
            <person name="Wilkins M.J."/>
            <person name="Karaoz U."/>
            <person name="Brodie E.L."/>
            <person name="Williams K.H."/>
            <person name="Hubbard S.S."/>
            <person name="Banfield J.F."/>
        </authorList>
    </citation>
    <scope>NUCLEOTIDE SEQUENCE [LARGE SCALE GENOMIC DNA]</scope>
</reference>
<dbReference type="NCBIfam" id="TIGR03284">
    <property type="entry name" value="thym_sym"/>
    <property type="match status" value="2"/>
</dbReference>
<dbReference type="InterPro" id="IPR023451">
    <property type="entry name" value="Thymidate_synth/dCMP_Mease_dom"/>
</dbReference>
<dbReference type="InterPro" id="IPR036926">
    <property type="entry name" value="Thymidate_synth/dCMP_Mease_sf"/>
</dbReference>
<keyword evidence="3" id="KW-0808">Transferase</keyword>
<evidence type="ECO:0000256" key="3">
    <source>
        <dbReference type="ARBA" id="ARBA00022679"/>
    </source>
</evidence>
<name>A0A1F6WQK6_9BACT</name>
<evidence type="ECO:0000313" key="8">
    <source>
        <dbReference type="Proteomes" id="UP000179448"/>
    </source>
</evidence>
<gene>
    <name evidence="7" type="ORF">A2997_01885</name>
</gene>
<dbReference type="Proteomes" id="UP000179448">
    <property type="component" value="Unassembled WGS sequence"/>
</dbReference>
<evidence type="ECO:0000256" key="2">
    <source>
        <dbReference type="ARBA" id="ARBA00022603"/>
    </source>
</evidence>
<dbReference type="FunFam" id="3.30.572.10:FF:000013">
    <property type="entry name" value="Thymidylate synthase"/>
    <property type="match status" value="1"/>
</dbReference>
<dbReference type="CDD" id="cd00351">
    <property type="entry name" value="TS_Pyrimidine_HMase"/>
    <property type="match status" value="1"/>
</dbReference>
<dbReference type="PANTHER" id="PTHR11548">
    <property type="entry name" value="THYMIDYLATE SYNTHASE 1"/>
    <property type="match status" value="1"/>
</dbReference>
<evidence type="ECO:0000256" key="5">
    <source>
        <dbReference type="NCBIfam" id="TIGR03284"/>
    </source>
</evidence>
<dbReference type="EMBL" id="MFUQ01000001">
    <property type="protein sequence ID" value="OGI84169.1"/>
    <property type="molecule type" value="Genomic_DNA"/>
</dbReference>
<sequence length="255" mass="29304">DILDNGETRMDRTGVGTKGVFGRQIHFDLTKGFPLLTTKKLHMKSIIYELLWFLRGGTNINWLNKHGVSIWDEWADDDGELGPMYGEQWRRWKKPGGETIDQIDELISGIRGNPNSRRHIVTAWNPSDIKSVALPWCHAFFQCYVINGKLSLQLYQRSCDTFLGVPFNIASYALLTHMIAHVCNLQPVEFVHTFGDVHIYNNHFEQVALQLLREPRQLPRLIINQDVKNIFGFTFEDFKIDGYDPHPAIKAPVAV</sequence>
<dbReference type="HAMAP" id="MF_00008">
    <property type="entry name" value="Thymidy_synth_bact"/>
    <property type="match status" value="1"/>
</dbReference>
<dbReference type="InterPro" id="IPR045097">
    <property type="entry name" value="Thymidate_synth/dCMP_Mease"/>
</dbReference>
<dbReference type="EC" id="2.1.1.45" evidence="1 5"/>
<dbReference type="GO" id="GO:0004799">
    <property type="term" value="F:thymidylate synthase activity"/>
    <property type="evidence" value="ECO:0007669"/>
    <property type="project" value="UniProtKB-UniRule"/>
</dbReference>
<dbReference type="AlphaFoldDB" id="A0A1F6WQK6"/>
<evidence type="ECO:0000313" key="7">
    <source>
        <dbReference type="EMBL" id="OGI84169.1"/>
    </source>
</evidence>
<feature type="domain" description="Thymidylate synthase/dCMP hydroxymethylase" evidence="6">
    <location>
        <begin position="1"/>
        <end position="255"/>
    </location>
</feature>
<feature type="non-terminal residue" evidence="7">
    <location>
        <position position="1"/>
    </location>
</feature>
<comment type="caution">
    <text evidence="7">The sequence shown here is derived from an EMBL/GenBank/DDBJ whole genome shotgun (WGS) entry which is preliminary data.</text>
</comment>
<dbReference type="InterPro" id="IPR000398">
    <property type="entry name" value="Thymidylate_synthase"/>
</dbReference>